<feature type="compositionally biased region" description="Basic residues" evidence="1">
    <location>
        <begin position="30"/>
        <end position="39"/>
    </location>
</feature>
<organism evidence="2 3">
    <name type="scientific">Paspalum notatum var. saurae</name>
    <dbReference type="NCBI Taxonomy" id="547442"/>
    <lineage>
        <taxon>Eukaryota</taxon>
        <taxon>Viridiplantae</taxon>
        <taxon>Streptophyta</taxon>
        <taxon>Embryophyta</taxon>
        <taxon>Tracheophyta</taxon>
        <taxon>Spermatophyta</taxon>
        <taxon>Magnoliopsida</taxon>
        <taxon>Liliopsida</taxon>
        <taxon>Poales</taxon>
        <taxon>Poaceae</taxon>
        <taxon>PACMAD clade</taxon>
        <taxon>Panicoideae</taxon>
        <taxon>Andropogonodae</taxon>
        <taxon>Paspaleae</taxon>
        <taxon>Paspalinae</taxon>
        <taxon>Paspalum</taxon>
    </lineage>
</organism>
<proteinExistence type="predicted"/>
<protein>
    <submittedName>
        <fullName evidence="2">Uncharacterized protein</fullName>
    </submittedName>
</protein>
<evidence type="ECO:0000313" key="3">
    <source>
        <dbReference type="Proteomes" id="UP001341281"/>
    </source>
</evidence>
<feature type="compositionally biased region" description="Polar residues" evidence="1">
    <location>
        <begin position="88"/>
        <end position="105"/>
    </location>
</feature>
<dbReference type="AlphaFoldDB" id="A0AAQ3UKP3"/>
<dbReference type="EMBL" id="CP144753">
    <property type="protein sequence ID" value="WVZ94004.1"/>
    <property type="molecule type" value="Genomic_DNA"/>
</dbReference>
<name>A0AAQ3UKP3_PASNO</name>
<dbReference type="Proteomes" id="UP001341281">
    <property type="component" value="Chromosome 09"/>
</dbReference>
<sequence length="113" mass="12341">MAASTLSTPPPPSRPTQGSAHRPCPASWLRRARARRRTRAAGEEDDPGEFANPANEKLPSEQPLIEEPEDEPENPQPTADHIPEEAPSNPSGEDGQNQADRTQGNRSEDHYSP</sequence>
<feature type="region of interest" description="Disordered" evidence="1">
    <location>
        <begin position="1"/>
        <end position="113"/>
    </location>
</feature>
<feature type="compositionally biased region" description="Acidic residues" evidence="1">
    <location>
        <begin position="64"/>
        <end position="73"/>
    </location>
</feature>
<gene>
    <name evidence="2" type="ORF">U9M48_039948</name>
</gene>
<evidence type="ECO:0000256" key="1">
    <source>
        <dbReference type="SAM" id="MobiDB-lite"/>
    </source>
</evidence>
<evidence type="ECO:0000313" key="2">
    <source>
        <dbReference type="EMBL" id="WVZ94004.1"/>
    </source>
</evidence>
<keyword evidence="3" id="KW-1185">Reference proteome</keyword>
<accession>A0AAQ3UKP3</accession>
<reference evidence="2 3" key="1">
    <citation type="submission" date="2024-02" db="EMBL/GenBank/DDBJ databases">
        <title>High-quality chromosome-scale genome assembly of Pensacola bahiagrass (Paspalum notatum Flugge var. saurae).</title>
        <authorList>
            <person name="Vega J.M."/>
            <person name="Podio M."/>
            <person name="Orjuela J."/>
            <person name="Siena L.A."/>
            <person name="Pessino S.C."/>
            <person name="Combes M.C."/>
            <person name="Mariac C."/>
            <person name="Albertini E."/>
            <person name="Pupilli F."/>
            <person name="Ortiz J.P.A."/>
            <person name="Leblanc O."/>
        </authorList>
    </citation>
    <scope>NUCLEOTIDE SEQUENCE [LARGE SCALE GENOMIC DNA]</scope>
    <source>
        <strain evidence="2">R1</strain>
        <tissue evidence="2">Leaf</tissue>
    </source>
</reference>